<dbReference type="Proteomes" id="UP000276295">
    <property type="component" value="Unassembled WGS sequence"/>
</dbReference>
<dbReference type="GO" id="GO:0030288">
    <property type="term" value="C:outer membrane-bounded periplasmic space"/>
    <property type="evidence" value="ECO:0007669"/>
    <property type="project" value="TreeGrafter"/>
</dbReference>
<evidence type="ECO:0000313" key="6">
    <source>
        <dbReference type="Proteomes" id="UP000276295"/>
    </source>
</evidence>
<evidence type="ECO:0000256" key="2">
    <source>
        <dbReference type="ARBA" id="ARBA00022448"/>
    </source>
</evidence>
<dbReference type="SMART" id="SM00062">
    <property type="entry name" value="PBPb"/>
    <property type="match status" value="1"/>
</dbReference>
<evidence type="ECO:0000259" key="4">
    <source>
        <dbReference type="SMART" id="SM00062"/>
    </source>
</evidence>
<evidence type="ECO:0000256" key="1">
    <source>
        <dbReference type="ARBA" id="ARBA00010333"/>
    </source>
</evidence>
<dbReference type="PANTHER" id="PTHR30085">
    <property type="entry name" value="AMINO ACID ABC TRANSPORTER PERMEASE"/>
    <property type="match status" value="1"/>
</dbReference>
<proteinExistence type="inferred from homology"/>
<feature type="domain" description="Solute-binding protein family 3/N-terminal" evidence="4">
    <location>
        <begin position="45"/>
        <end position="277"/>
    </location>
</feature>
<keyword evidence="3" id="KW-0732">Signal</keyword>
<protein>
    <submittedName>
        <fullName evidence="5">Amino acid ABC transporter substrate-binding protein</fullName>
    </submittedName>
</protein>
<dbReference type="OrthoDB" id="7240770at2"/>
<accession>A0A3A5JVI5</accession>
<keyword evidence="6" id="KW-1185">Reference proteome</keyword>
<dbReference type="InterPro" id="IPR001638">
    <property type="entry name" value="Solute-binding_3/MltF_N"/>
</dbReference>
<dbReference type="Gene3D" id="3.40.190.10">
    <property type="entry name" value="Periplasmic binding protein-like II"/>
    <property type="match status" value="2"/>
</dbReference>
<organism evidence="5 6">
    <name type="scientific">Buttiauxella izardii</name>
    <dbReference type="NCBI Taxonomy" id="82991"/>
    <lineage>
        <taxon>Bacteria</taxon>
        <taxon>Pseudomonadati</taxon>
        <taxon>Pseudomonadota</taxon>
        <taxon>Gammaproteobacteria</taxon>
        <taxon>Enterobacterales</taxon>
        <taxon>Enterobacteriaceae</taxon>
        <taxon>Buttiauxella</taxon>
    </lineage>
</organism>
<dbReference type="RefSeq" id="WP_120063612.1">
    <property type="nucleotide sequence ID" value="NZ_QZWH01000006.1"/>
</dbReference>
<dbReference type="Pfam" id="PF00497">
    <property type="entry name" value="SBP_bac_3"/>
    <property type="match status" value="1"/>
</dbReference>
<gene>
    <name evidence="5" type="ORF">D6029_04525</name>
</gene>
<sequence>MTLFINHWYQTLFSLSAALLLSIGMLTPSTSRADEVLSRLAQTKTITLSYQTDVFPYSYVEDKQPRGYSIDICKQLIDMLKQQLSLPGLHIKWVPVSTATQFLTIKNKSVDMGCIPTIYTPERQKIVTFSEPYFFSATRYVSRKEDDISDITQLNGHTVIVKSGTVFVRHLQEANSQHQLSLNIDLGTDNIKAFSELESGGTPAIVSSDVLLLAQIALSGHPEEFVISKDSLSPRLPIAFPMQKGNAAFIGLINGSLKQLMQSADFIKIYNKWFMQPIMPEGITLNLPLSPELENSISSAAFYSY</sequence>
<comment type="caution">
    <text evidence="5">The sequence shown here is derived from an EMBL/GenBank/DDBJ whole genome shotgun (WGS) entry which is preliminary data.</text>
</comment>
<evidence type="ECO:0000256" key="3">
    <source>
        <dbReference type="ARBA" id="ARBA00022729"/>
    </source>
</evidence>
<name>A0A3A5JVI5_9ENTR</name>
<reference evidence="5 6" key="1">
    <citation type="submission" date="2018-09" db="EMBL/GenBank/DDBJ databases">
        <title>Draft genome sequence of Buttiauxella izardii CCUG 35510T.</title>
        <authorList>
            <person name="Salva-Serra F."/>
            <person name="Marathe N."/>
            <person name="Moore E."/>
            <person name="Stadler-Svensson L."/>
            <person name="Engstrom-Jakobsson H."/>
        </authorList>
    </citation>
    <scope>NUCLEOTIDE SEQUENCE [LARGE SCALE GENOMIC DNA]</scope>
    <source>
        <strain evidence="5 6">CCUG 35510</strain>
    </source>
</reference>
<dbReference type="InterPro" id="IPR051455">
    <property type="entry name" value="Bact_solute-bind_prot3"/>
</dbReference>
<dbReference type="AlphaFoldDB" id="A0A3A5JVI5"/>
<evidence type="ECO:0000313" key="5">
    <source>
        <dbReference type="EMBL" id="RJT27051.1"/>
    </source>
</evidence>
<comment type="similarity">
    <text evidence="1">Belongs to the bacterial solute-binding protein 3 family.</text>
</comment>
<dbReference type="PANTHER" id="PTHR30085:SF2">
    <property type="entry name" value="GLUTAMATE_ASPARTATE IMPORT SOLUTE-BINDING PROTEIN"/>
    <property type="match status" value="1"/>
</dbReference>
<dbReference type="CDD" id="cd13688">
    <property type="entry name" value="PBP2_GltI_DEBP"/>
    <property type="match status" value="1"/>
</dbReference>
<dbReference type="SUPFAM" id="SSF53850">
    <property type="entry name" value="Periplasmic binding protein-like II"/>
    <property type="match status" value="1"/>
</dbReference>
<dbReference type="GO" id="GO:0005576">
    <property type="term" value="C:extracellular region"/>
    <property type="evidence" value="ECO:0007669"/>
    <property type="project" value="TreeGrafter"/>
</dbReference>
<dbReference type="GO" id="GO:0006865">
    <property type="term" value="P:amino acid transport"/>
    <property type="evidence" value="ECO:0007669"/>
    <property type="project" value="TreeGrafter"/>
</dbReference>
<dbReference type="EMBL" id="QZWH01000006">
    <property type="protein sequence ID" value="RJT27051.1"/>
    <property type="molecule type" value="Genomic_DNA"/>
</dbReference>
<keyword evidence="2" id="KW-0813">Transport</keyword>